<comment type="caution">
    <text evidence="4">The sequence shown here is derived from an EMBL/GenBank/DDBJ whole genome shotgun (WGS) entry which is preliminary data.</text>
</comment>
<keyword evidence="2" id="KW-0472">Membrane</keyword>
<dbReference type="EMBL" id="BMJD01000001">
    <property type="protein sequence ID" value="GGB27568.1"/>
    <property type="molecule type" value="Genomic_DNA"/>
</dbReference>
<accession>A0A9W5X3I9</accession>
<keyword evidence="1" id="KW-0175">Coiled coil</keyword>
<dbReference type="InterPro" id="IPR058620">
    <property type="entry name" value="YtrI_C"/>
</dbReference>
<evidence type="ECO:0000256" key="1">
    <source>
        <dbReference type="SAM" id="Coils"/>
    </source>
</evidence>
<keyword evidence="2" id="KW-0812">Transmembrane</keyword>
<gene>
    <name evidence="4" type="primary">ytrI</name>
    <name evidence="4" type="ORF">GCM10011409_01050</name>
</gene>
<sequence>MHIPPYHKKAIWQRFFVGALIGAVIAYCVFAYMYNSMYERLLENNLELKSQVTDLKNQNDALLKDKKDLDEKNKKELTVESIEVTVTNAKNLKLDHLTAHQMEDIIKAEINQIIGQEVRIIDESSELLTSTIENKEFAINDFTYSFTVTKIAITQTVKIEVEAKTSS</sequence>
<dbReference type="Pfam" id="PF26347">
    <property type="entry name" value="YtrI_sporulation"/>
    <property type="match status" value="1"/>
</dbReference>
<dbReference type="NCBIfam" id="NF041479">
    <property type="entry name" value="spor_membprot_YtrI"/>
    <property type="match status" value="1"/>
</dbReference>
<reference evidence="4" key="2">
    <citation type="submission" date="2020-09" db="EMBL/GenBank/DDBJ databases">
        <authorList>
            <person name="Sun Q."/>
            <person name="Zhou Y."/>
        </authorList>
    </citation>
    <scope>NUCLEOTIDE SEQUENCE</scope>
    <source>
        <strain evidence="4">CGMCC 1.15454</strain>
    </source>
</reference>
<proteinExistence type="predicted"/>
<evidence type="ECO:0000313" key="5">
    <source>
        <dbReference type="Proteomes" id="UP000621492"/>
    </source>
</evidence>
<dbReference type="RefSeq" id="WP_155554156.1">
    <property type="nucleotide sequence ID" value="NZ_BMJD01000001.1"/>
</dbReference>
<organism evidence="4 5">
    <name type="scientific">Lentibacillus populi</name>
    <dbReference type="NCBI Taxonomy" id="1827502"/>
    <lineage>
        <taxon>Bacteria</taxon>
        <taxon>Bacillati</taxon>
        <taxon>Bacillota</taxon>
        <taxon>Bacilli</taxon>
        <taxon>Bacillales</taxon>
        <taxon>Bacillaceae</taxon>
        <taxon>Lentibacillus</taxon>
    </lineage>
</organism>
<name>A0A9W5X3I9_9BACI</name>
<keyword evidence="2" id="KW-1133">Transmembrane helix</keyword>
<protein>
    <submittedName>
        <fullName evidence="4">Sporulation membrane protein YtrI</fullName>
    </submittedName>
</protein>
<reference evidence="4" key="1">
    <citation type="journal article" date="2014" name="Int. J. Syst. Evol. Microbiol.">
        <title>Complete genome sequence of Corynebacterium casei LMG S-19264T (=DSM 44701T), isolated from a smear-ripened cheese.</title>
        <authorList>
            <consortium name="US DOE Joint Genome Institute (JGI-PGF)"/>
            <person name="Walter F."/>
            <person name="Albersmeier A."/>
            <person name="Kalinowski J."/>
            <person name="Ruckert C."/>
        </authorList>
    </citation>
    <scope>NUCLEOTIDE SEQUENCE</scope>
    <source>
        <strain evidence="4">CGMCC 1.15454</strain>
    </source>
</reference>
<dbReference type="AlphaFoldDB" id="A0A9W5X3I9"/>
<feature type="coiled-coil region" evidence="1">
    <location>
        <begin position="38"/>
        <end position="72"/>
    </location>
</feature>
<dbReference type="Proteomes" id="UP000621492">
    <property type="component" value="Unassembled WGS sequence"/>
</dbReference>
<feature type="transmembrane region" description="Helical" evidence="2">
    <location>
        <begin position="12"/>
        <end position="34"/>
    </location>
</feature>
<keyword evidence="5" id="KW-1185">Reference proteome</keyword>
<evidence type="ECO:0000313" key="4">
    <source>
        <dbReference type="EMBL" id="GGB27568.1"/>
    </source>
</evidence>
<feature type="domain" description="Sporulation membrane protein YtrI C-terminal" evidence="3">
    <location>
        <begin position="81"/>
        <end position="164"/>
    </location>
</feature>
<evidence type="ECO:0000259" key="3">
    <source>
        <dbReference type="Pfam" id="PF26347"/>
    </source>
</evidence>
<evidence type="ECO:0000256" key="2">
    <source>
        <dbReference type="SAM" id="Phobius"/>
    </source>
</evidence>
<dbReference type="InterPro" id="IPR048198">
    <property type="entry name" value="YtrI"/>
</dbReference>